<feature type="domain" description="Dienelactone hydrolase" evidence="2">
    <location>
        <begin position="74"/>
        <end position="124"/>
    </location>
</feature>
<keyword evidence="1" id="KW-1133">Transmembrane helix</keyword>
<dbReference type="InterPro" id="IPR002925">
    <property type="entry name" value="Dienelactn_hydro"/>
</dbReference>
<organism evidence="3">
    <name type="scientific">hydrothermal vent metagenome</name>
    <dbReference type="NCBI Taxonomy" id="652676"/>
    <lineage>
        <taxon>unclassified sequences</taxon>
        <taxon>metagenomes</taxon>
        <taxon>ecological metagenomes</taxon>
    </lineage>
</organism>
<protein>
    <recommendedName>
        <fullName evidence="2">Dienelactone hydrolase domain-containing protein</fullName>
    </recommendedName>
</protein>
<evidence type="ECO:0000259" key="2">
    <source>
        <dbReference type="Pfam" id="PF01738"/>
    </source>
</evidence>
<name>A0A160TM73_9ZZZZ</name>
<dbReference type="AlphaFoldDB" id="A0A160TM73"/>
<dbReference type="Pfam" id="PF01738">
    <property type="entry name" value="DLH"/>
    <property type="match status" value="1"/>
</dbReference>
<dbReference type="GO" id="GO:0016787">
    <property type="term" value="F:hydrolase activity"/>
    <property type="evidence" value="ECO:0007669"/>
    <property type="project" value="InterPro"/>
</dbReference>
<keyword evidence="1" id="KW-0472">Membrane</keyword>
<dbReference type="Gene3D" id="3.40.50.1820">
    <property type="entry name" value="alpha/beta hydrolase"/>
    <property type="match status" value="1"/>
</dbReference>
<dbReference type="EMBL" id="CZQE01000308">
    <property type="protein sequence ID" value="CUS45853.1"/>
    <property type="molecule type" value="Genomic_DNA"/>
</dbReference>
<dbReference type="InterPro" id="IPR029058">
    <property type="entry name" value="AB_hydrolase_fold"/>
</dbReference>
<dbReference type="PROSITE" id="PS51318">
    <property type="entry name" value="TAT"/>
    <property type="match status" value="1"/>
</dbReference>
<keyword evidence="1" id="KW-0812">Transmembrane</keyword>
<evidence type="ECO:0000256" key="1">
    <source>
        <dbReference type="SAM" id="Phobius"/>
    </source>
</evidence>
<gene>
    <name evidence="3" type="ORF">MGWOODY_Smn2230</name>
</gene>
<dbReference type="InterPro" id="IPR006311">
    <property type="entry name" value="TAT_signal"/>
</dbReference>
<accession>A0A160TM73</accession>
<evidence type="ECO:0000313" key="3">
    <source>
        <dbReference type="EMBL" id="CUS45853.1"/>
    </source>
</evidence>
<proteinExistence type="predicted"/>
<feature type="transmembrane region" description="Helical" evidence="1">
    <location>
        <begin position="29"/>
        <end position="53"/>
    </location>
</feature>
<dbReference type="SUPFAM" id="SSF53474">
    <property type="entry name" value="alpha/beta-Hydrolases"/>
    <property type="match status" value="1"/>
</dbReference>
<reference evidence="3" key="1">
    <citation type="submission" date="2015-10" db="EMBL/GenBank/DDBJ databases">
        <authorList>
            <person name="Gilbert D.G."/>
        </authorList>
    </citation>
    <scope>NUCLEOTIDE SEQUENCE</scope>
</reference>
<sequence length="163" mass="16958">MSDINEQPVEGFEALGRAPIGRRSVVRRMAALSVAPAVVGSGMLGFAGSAFAATDDSRLNARKLSYALRGGKVLEGYFAAPRGKANLGVVVVMPDGAGLDAKAEETARRYALAGYMAVAPDLRATFKGGSRDAMVADMMKVVPDLKCLAHSNSKVSRISVVAA</sequence>